<evidence type="ECO:0000313" key="8">
    <source>
        <dbReference type="EMBL" id="KAL3627045.1"/>
    </source>
</evidence>
<reference evidence="9" key="1">
    <citation type="journal article" date="2024" name="IScience">
        <title>Strigolactones Initiate the Formation of Haustorium-like Structures in Castilleja.</title>
        <authorList>
            <person name="Buerger M."/>
            <person name="Peterson D."/>
            <person name="Chory J."/>
        </authorList>
    </citation>
    <scope>NUCLEOTIDE SEQUENCE [LARGE SCALE GENOMIC DNA]</scope>
</reference>
<dbReference type="GO" id="GO:0005737">
    <property type="term" value="C:cytoplasm"/>
    <property type="evidence" value="ECO:0007669"/>
    <property type="project" value="UniProtKB-SubCell"/>
</dbReference>
<dbReference type="InterPro" id="IPR015943">
    <property type="entry name" value="WD40/YVTN_repeat-like_dom_sf"/>
</dbReference>
<comment type="subcellular location">
    <subcellularLocation>
        <location evidence="1">Cytoplasm</location>
    </subcellularLocation>
</comment>
<keyword evidence="2" id="KW-0963">Cytoplasm</keyword>
<feature type="transmembrane region" description="Helical" evidence="7">
    <location>
        <begin position="143"/>
        <end position="160"/>
    </location>
</feature>
<organism evidence="8 9">
    <name type="scientific">Castilleja foliolosa</name>
    <dbReference type="NCBI Taxonomy" id="1961234"/>
    <lineage>
        <taxon>Eukaryota</taxon>
        <taxon>Viridiplantae</taxon>
        <taxon>Streptophyta</taxon>
        <taxon>Embryophyta</taxon>
        <taxon>Tracheophyta</taxon>
        <taxon>Spermatophyta</taxon>
        <taxon>Magnoliopsida</taxon>
        <taxon>eudicotyledons</taxon>
        <taxon>Gunneridae</taxon>
        <taxon>Pentapetalae</taxon>
        <taxon>asterids</taxon>
        <taxon>lamiids</taxon>
        <taxon>Lamiales</taxon>
        <taxon>Orobanchaceae</taxon>
        <taxon>Pedicularideae</taxon>
        <taxon>Castillejinae</taxon>
        <taxon>Castilleja</taxon>
    </lineage>
</organism>
<dbReference type="InterPro" id="IPR017383">
    <property type="entry name" value="ARPC1"/>
</dbReference>
<feature type="region of interest" description="Disordered" evidence="6">
    <location>
        <begin position="97"/>
        <end position="125"/>
    </location>
</feature>
<evidence type="ECO:0000256" key="1">
    <source>
        <dbReference type="ARBA" id="ARBA00004496"/>
    </source>
</evidence>
<dbReference type="Gene3D" id="2.130.10.10">
    <property type="entry name" value="YVTN repeat-like/Quinoprotein amine dehydrogenase"/>
    <property type="match status" value="1"/>
</dbReference>
<keyword evidence="7" id="KW-1133">Transmembrane helix</keyword>
<evidence type="ECO:0000256" key="7">
    <source>
        <dbReference type="SAM" id="Phobius"/>
    </source>
</evidence>
<dbReference type="AlphaFoldDB" id="A0ABD3CB30"/>
<dbReference type="PANTHER" id="PTHR10709">
    <property type="entry name" value="ACTIN-RELATED PROTEIN 2/3 COMPLEX SUBUNIT 1"/>
    <property type="match status" value="1"/>
</dbReference>
<dbReference type="InterPro" id="IPR036322">
    <property type="entry name" value="WD40_repeat_dom_sf"/>
</dbReference>
<comment type="caution">
    <text evidence="8">The sequence shown here is derived from an EMBL/GenBank/DDBJ whole genome shotgun (WGS) entry which is preliminary data.</text>
</comment>
<dbReference type="GO" id="GO:0032991">
    <property type="term" value="C:protein-containing complex"/>
    <property type="evidence" value="ECO:0007669"/>
    <property type="project" value="UniProtKB-ARBA"/>
</dbReference>
<dbReference type="Proteomes" id="UP001632038">
    <property type="component" value="Unassembled WGS sequence"/>
</dbReference>
<name>A0ABD3CB30_9LAMI</name>
<dbReference type="PANTHER" id="PTHR10709:SF2">
    <property type="entry name" value="ACTIN-RELATED PROTEIN 2_3 COMPLEX SUBUNIT"/>
    <property type="match status" value="1"/>
</dbReference>
<evidence type="ECO:0000256" key="2">
    <source>
        <dbReference type="ARBA" id="ARBA00022490"/>
    </source>
</evidence>
<keyword evidence="7" id="KW-0812">Transmembrane</keyword>
<keyword evidence="5" id="KW-0206">Cytoskeleton</keyword>
<keyword evidence="4" id="KW-0677">Repeat</keyword>
<gene>
    <name evidence="8" type="ORF">CASFOL_028408</name>
</gene>
<keyword evidence="7" id="KW-0472">Membrane</keyword>
<evidence type="ECO:0000313" key="9">
    <source>
        <dbReference type="Proteomes" id="UP001632038"/>
    </source>
</evidence>
<keyword evidence="9" id="KW-1185">Reference proteome</keyword>
<evidence type="ECO:0000256" key="4">
    <source>
        <dbReference type="ARBA" id="ARBA00022737"/>
    </source>
</evidence>
<dbReference type="SUPFAM" id="SSF50978">
    <property type="entry name" value="WD40 repeat-like"/>
    <property type="match status" value="1"/>
</dbReference>
<proteinExistence type="predicted"/>
<accession>A0ABD3CB30</accession>
<dbReference type="EMBL" id="JAVIJP010000039">
    <property type="protein sequence ID" value="KAL3627045.1"/>
    <property type="molecule type" value="Genomic_DNA"/>
</dbReference>
<keyword evidence="3" id="KW-0853">WD repeat</keyword>
<evidence type="ECO:0000256" key="3">
    <source>
        <dbReference type="ARBA" id="ARBA00022574"/>
    </source>
</evidence>
<protein>
    <submittedName>
        <fullName evidence="8">Uncharacterized protein</fullName>
    </submittedName>
</protein>
<evidence type="ECO:0000256" key="6">
    <source>
        <dbReference type="SAM" id="MobiDB-lite"/>
    </source>
</evidence>
<sequence length="444" mass="48701">MACEERREGAVSAAAVEDGGSTGYASDGDAVFGYSSYDAYLKRQLERPFIRSSARSGPPAVGTASFWLGLARNDGREQSLLLRWRMVAPLVTPPPVTPCSVTPPTTPISNANLKDPLSEAPPDLDHPRLGPQEITIILLRKVGIIRCGAAVYALLVLLVLSTPSRISALSVTVNDVECIYEYVLYEDDTVSGNFVVVDHDIFWGSDHPDIDFILKSNIMAAVSVHQFAQCITCHDWSPDHSMIAFCPNNHEVHIYKLMGGKWEKIHVLHKHDQIVSGIDWGISSNRIVTVAHDKNSRVVRQEPAGDGSLPVELFEAIQICVNDKGKSGGSSEVVVAVAEAAEKSEQLVMESESDFDLEAQGNVAKLFSKTGSKKQSRRMKRKKRINAILEGNIADDVDYKLGDLKNPEAMQIEFTRRQGDKLIDCLGNMSATLNQLCDLVQICK</sequence>
<evidence type="ECO:0000256" key="5">
    <source>
        <dbReference type="ARBA" id="ARBA00023212"/>
    </source>
</evidence>